<dbReference type="EMBL" id="CAJOBH010026952">
    <property type="protein sequence ID" value="CAF4255742.1"/>
    <property type="molecule type" value="Genomic_DNA"/>
</dbReference>
<reference evidence="1" key="1">
    <citation type="submission" date="2021-02" db="EMBL/GenBank/DDBJ databases">
        <authorList>
            <person name="Nowell W R."/>
        </authorList>
    </citation>
    <scope>NUCLEOTIDE SEQUENCE</scope>
</reference>
<protein>
    <submittedName>
        <fullName evidence="1">Uncharacterized protein</fullName>
    </submittedName>
</protein>
<organism evidence="1 5">
    <name type="scientific">Rotaria magnacalcarata</name>
    <dbReference type="NCBI Taxonomy" id="392030"/>
    <lineage>
        <taxon>Eukaryota</taxon>
        <taxon>Metazoa</taxon>
        <taxon>Spiralia</taxon>
        <taxon>Gnathifera</taxon>
        <taxon>Rotifera</taxon>
        <taxon>Eurotatoria</taxon>
        <taxon>Bdelloidea</taxon>
        <taxon>Philodinida</taxon>
        <taxon>Philodinidae</taxon>
        <taxon>Rotaria</taxon>
    </lineage>
</organism>
<dbReference type="Proteomes" id="UP000681967">
    <property type="component" value="Unassembled WGS sequence"/>
</dbReference>
<accession>A0A8S2SWZ4</accession>
<proteinExistence type="predicted"/>
<dbReference type="AlphaFoldDB" id="A0A8S2SWZ4"/>
<evidence type="ECO:0000313" key="4">
    <source>
        <dbReference type="EMBL" id="CAF4382563.1"/>
    </source>
</evidence>
<dbReference type="EMBL" id="CAJOBJ010052465">
    <property type="protein sequence ID" value="CAF4380110.1"/>
    <property type="molecule type" value="Genomic_DNA"/>
</dbReference>
<comment type="caution">
    <text evidence="1">The sequence shown here is derived from an EMBL/GenBank/DDBJ whole genome shotgun (WGS) entry which is preliminary data.</text>
</comment>
<feature type="non-terminal residue" evidence="1">
    <location>
        <position position="1"/>
    </location>
</feature>
<evidence type="ECO:0000313" key="1">
    <source>
        <dbReference type="EMBL" id="CAF4255742.1"/>
    </source>
</evidence>
<gene>
    <name evidence="1" type="ORF">BYL167_LOCUS25721</name>
    <name evidence="2" type="ORF">BYL167_LOCUS25859</name>
    <name evidence="3" type="ORF">GIL414_LOCUS29244</name>
    <name evidence="4" type="ORF">GIL414_LOCUS29360</name>
</gene>
<dbReference type="Proteomes" id="UP000681720">
    <property type="component" value="Unassembled WGS sequence"/>
</dbReference>
<feature type="non-terminal residue" evidence="1">
    <location>
        <position position="72"/>
    </location>
</feature>
<sequence length="72" mass="7740">TLKAGVYRFKLSGLLPNTIHKVTIKAKPNNTANTQQLSAASIEFCTTAFDESIEPPKRVQAIGGPQSNTLLV</sequence>
<dbReference type="EMBL" id="CAJOBH010027594">
    <property type="protein sequence ID" value="CAF4259225.1"/>
    <property type="molecule type" value="Genomic_DNA"/>
</dbReference>
<dbReference type="EMBL" id="CAJOBJ010052960">
    <property type="protein sequence ID" value="CAF4382563.1"/>
    <property type="molecule type" value="Genomic_DNA"/>
</dbReference>
<name>A0A8S2SWZ4_9BILA</name>
<evidence type="ECO:0000313" key="3">
    <source>
        <dbReference type="EMBL" id="CAF4380110.1"/>
    </source>
</evidence>
<evidence type="ECO:0000313" key="2">
    <source>
        <dbReference type="EMBL" id="CAF4259225.1"/>
    </source>
</evidence>
<evidence type="ECO:0000313" key="5">
    <source>
        <dbReference type="Proteomes" id="UP000681967"/>
    </source>
</evidence>